<dbReference type="RefSeq" id="XP_011011169.1">
    <property type="nucleotide sequence ID" value="XM_011012867.1"/>
</dbReference>
<evidence type="ECO:0000256" key="9">
    <source>
        <dbReference type="PIRSR" id="PIRSR600246-2"/>
    </source>
</evidence>
<keyword evidence="6" id="KW-0378">Hydrolase</keyword>
<sequence length="261" mass="27620">MNGVTMEVGAVAAMRFVKDGIRAAKLVMQHTKHTLLVGEKASAFAISMGLPGPSNLSSSDSISKWSKWKENNCQPNFWKDVVPLDSCGPYHAKASMDVKEGGCSTRNLMGIAEPRSSLVGPHNHDTISMAVIDKMGHVAVGTSTNGATYKIPGRVGDGPIAGSSAYADTDVGACGATGDGDVMMRFLPCYQVVESMRLGMEPMLAAKDAISRIARKFPDFVGAVVAVNKNGVHAGACHGWTFEYSVRSPVTVDVKVFTVLP</sequence>
<dbReference type="GeneID" id="105115830"/>
<dbReference type="GO" id="GO:0006508">
    <property type="term" value="P:proteolysis"/>
    <property type="evidence" value="ECO:0007669"/>
    <property type="project" value="UniProtKB-KW"/>
</dbReference>
<comment type="subunit">
    <text evidence="3">Heterotetramer of two alpha and two beta chains arranged as a dimer of alpha/beta heterodimers.</text>
</comment>
<feature type="binding site" evidence="9">
    <location>
        <begin position="177"/>
        <end position="180"/>
    </location>
    <ligand>
        <name>substrate</name>
    </ligand>
</feature>
<dbReference type="InterPro" id="IPR000246">
    <property type="entry name" value="Peptidase_T2"/>
</dbReference>
<evidence type="ECO:0000256" key="1">
    <source>
        <dbReference type="ARBA" id="ARBA00000306"/>
    </source>
</evidence>
<keyword evidence="5" id="KW-0645">Protease</keyword>
<dbReference type="CDD" id="cd04513">
    <property type="entry name" value="Glycosylasparaginase"/>
    <property type="match status" value="1"/>
</dbReference>
<evidence type="ECO:0000256" key="7">
    <source>
        <dbReference type="ARBA" id="ARBA00022813"/>
    </source>
</evidence>
<dbReference type="SUPFAM" id="SSF56235">
    <property type="entry name" value="N-terminal nucleophile aminohydrolases (Ntn hydrolases)"/>
    <property type="match status" value="1"/>
</dbReference>
<keyword evidence="11" id="KW-1185">Reference proteome</keyword>
<dbReference type="GO" id="GO:0003948">
    <property type="term" value="F:N4-(beta-N-acetylglucosaminyl)-L-asparaginase activity"/>
    <property type="evidence" value="ECO:0007669"/>
    <property type="project" value="TreeGrafter"/>
</dbReference>
<evidence type="ECO:0000313" key="11">
    <source>
        <dbReference type="Proteomes" id="UP000694918"/>
    </source>
</evidence>
<evidence type="ECO:0000256" key="8">
    <source>
        <dbReference type="PIRSR" id="PIRSR600246-1"/>
    </source>
</evidence>
<evidence type="ECO:0000256" key="6">
    <source>
        <dbReference type="ARBA" id="ARBA00022801"/>
    </source>
</evidence>
<reference evidence="12" key="1">
    <citation type="submission" date="2025-08" db="UniProtKB">
        <authorList>
            <consortium name="RefSeq"/>
        </authorList>
    </citation>
    <scope>IDENTIFICATION</scope>
</reference>
<accession>A0AAJ6THY4</accession>
<dbReference type="Pfam" id="PF01112">
    <property type="entry name" value="Asparaginase_2"/>
    <property type="match status" value="1"/>
</dbReference>
<feature type="active site" description="Nucleophile" evidence="8">
    <location>
        <position position="126"/>
    </location>
</feature>
<dbReference type="GO" id="GO:0008798">
    <property type="term" value="F:beta-aspartyl-peptidase activity"/>
    <property type="evidence" value="ECO:0007669"/>
    <property type="project" value="UniProtKB-EC"/>
</dbReference>
<dbReference type="PANTHER" id="PTHR10188:SF6">
    <property type="entry name" value="N(4)-(BETA-N-ACETYLGLUCOSAMINYL)-L-ASPARAGINASE"/>
    <property type="match status" value="1"/>
</dbReference>
<organism evidence="11 12">
    <name type="scientific">Populus euphratica</name>
    <name type="common">Euphrates poplar</name>
    <dbReference type="NCBI Taxonomy" id="75702"/>
    <lineage>
        <taxon>Eukaryota</taxon>
        <taxon>Viridiplantae</taxon>
        <taxon>Streptophyta</taxon>
        <taxon>Embryophyta</taxon>
        <taxon>Tracheophyta</taxon>
        <taxon>Spermatophyta</taxon>
        <taxon>Magnoliopsida</taxon>
        <taxon>eudicotyledons</taxon>
        <taxon>Gunneridae</taxon>
        <taxon>Pentapetalae</taxon>
        <taxon>rosids</taxon>
        <taxon>fabids</taxon>
        <taxon>Malpighiales</taxon>
        <taxon>Salicaceae</taxon>
        <taxon>Saliceae</taxon>
        <taxon>Populus</taxon>
    </lineage>
</organism>
<keyword evidence="7" id="KW-0068">Autocatalytic cleavage</keyword>
<comment type="similarity">
    <text evidence="2">Belongs to the Ntn-hydrolase family.</text>
</comment>
<dbReference type="FunFam" id="3.60.20.30:FF:000003">
    <property type="entry name" value="N(4)-(Beta-N-acetylglucosaminyl)-L-asparaginase isoform X1"/>
    <property type="match status" value="1"/>
</dbReference>
<dbReference type="Proteomes" id="UP000694918">
    <property type="component" value="Unplaced"/>
</dbReference>
<gene>
    <name evidence="12" type="primary">LOC105115830</name>
</gene>
<evidence type="ECO:0000256" key="3">
    <source>
        <dbReference type="ARBA" id="ARBA00011601"/>
    </source>
</evidence>
<evidence type="ECO:0000256" key="4">
    <source>
        <dbReference type="ARBA" id="ARBA00012879"/>
    </source>
</evidence>
<dbReference type="PANTHER" id="PTHR10188">
    <property type="entry name" value="L-ASPARAGINASE"/>
    <property type="match status" value="1"/>
</dbReference>
<evidence type="ECO:0000313" key="12">
    <source>
        <dbReference type="RefSeq" id="XP_011011169.1"/>
    </source>
</evidence>
<evidence type="ECO:0000256" key="2">
    <source>
        <dbReference type="ARBA" id="ARBA00010872"/>
    </source>
</evidence>
<dbReference type="EC" id="3.4.19.5" evidence="4"/>
<dbReference type="Gene3D" id="3.60.20.30">
    <property type="entry name" value="(Glycosyl)asparaginase"/>
    <property type="match status" value="1"/>
</dbReference>
<dbReference type="InterPro" id="IPR029055">
    <property type="entry name" value="Ntn_hydrolases_N"/>
</dbReference>
<dbReference type="GO" id="GO:0005737">
    <property type="term" value="C:cytoplasm"/>
    <property type="evidence" value="ECO:0007669"/>
    <property type="project" value="TreeGrafter"/>
</dbReference>
<comment type="catalytic activity">
    <reaction evidence="1">
        <text>Cleavage of a beta-linked Asp residue from the N-terminus of a polypeptide.</text>
        <dbReference type="EC" id="3.4.19.5"/>
    </reaction>
</comment>
<evidence type="ECO:0000256" key="5">
    <source>
        <dbReference type="ARBA" id="ARBA00022670"/>
    </source>
</evidence>
<name>A0AAJ6THY4_POPEU</name>
<protein>
    <recommendedName>
        <fullName evidence="4">beta-aspartyl-peptidase</fullName>
        <ecNumber evidence="4">3.4.19.5</ecNumber>
    </recommendedName>
</protein>
<evidence type="ECO:0000256" key="10">
    <source>
        <dbReference type="PIRSR" id="PIRSR600246-3"/>
    </source>
</evidence>
<dbReference type="AlphaFoldDB" id="A0AAJ6THY4"/>
<feature type="site" description="Cleavage; by autolysis" evidence="10">
    <location>
        <begin position="125"/>
        <end position="126"/>
    </location>
</feature>
<proteinExistence type="inferred from homology"/>
<feature type="binding site" evidence="9">
    <location>
        <begin position="154"/>
        <end position="157"/>
    </location>
    <ligand>
        <name>substrate</name>
    </ligand>
</feature>